<evidence type="ECO:0000313" key="3">
    <source>
        <dbReference type="Proteomes" id="UP000190150"/>
    </source>
</evidence>
<organism evidence="2 3">
    <name type="scientific">Sphingobacterium nematocida</name>
    <dbReference type="NCBI Taxonomy" id="1513896"/>
    <lineage>
        <taxon>Bacteria</taxon>
        <taxon>Pseudomonadati</taxon>
        <taxon>Bacteroidota</taxon>
        <taxon>Sphingobacteriia</taxon>
        <taxon>Sphingobacteriales</taxon>
        <taxon>Sphingobacteriaceae</taxon>
        <taxon>Sphingobacterium</taxon>
    </lineage>
</organism>
<accession>A0A1T5CH34</accession>
<keyword evidence="3" id="KW-1185">Reference proteome</keyword>
<proteinExistence type="predicted"/>
<protein>
    <submittedName>
        <fullName evidence="2">Disulphide bond corrector protein DsbC</fullName>
    </submittedName>
</protein>
<feature type="chain" id="PRO_5013250638" evidence="1">
    <location>
        <begin position="23"/>
        <end position="166"/>
    </location>
</feature>
<dbReference type="OrthoDB" id="243450at2"/>
<sequence>MKTIFSYLIAFCVLLPIASSQSVLDQKIAMAITVLPCDEPTERDPVALNATVVSDGDSLAVIVKVRMAPEWHIYQYVPDNAPYVQLENLLTLPEGLVKSGKWTFSDPVRYLSDPNVLIHEEEAWFVQKVVGKAKTGSLISTGLYYQTCDHKQCLPPVEVKLEVKTK</sequence>
<evidence type="ECO:0000256" key="1">
    <source>
        <dbReference type="SAM" id="SignalP"/>
    </source>
</evidence>
<reference evidence="3" key="1">
    <citation type="submission" date="2017-02" db="EMBL/GenBank/DDBJ databases">
        <authorList>
            <person name="Varghese N."/>
            <person name="Submissions S."/>
        </authorList>
    </citation>
    <scope>NUCLEOTIDE SEQUENCE [LARGE SCALE GENOMIC DNA]</scope>
    <source>
        <strain evidence="3">DSM 24091</strain>
    </source>
</reference>
<dbReference type="EMBL" id="FUZF01000004">
    <property type="protein sequence ID" value="SKB58744.1"/>
    <property type="molecule type" value="Genomic_DNA"/>
</dbReference>
<gene>
    <name evidence="2" type="ORF">SAMN05660841_01314</name>
</gene>
<dbReference type="STRING" id="1513896.SAMN05660841_01314"/>
<keyword evidence="1" id="KW-0732">Signal</keyword>
<evidence type="ECO:0000313" key="2">
    <source>
        <dbReference type="EMBL" id="SKB58744.1"/>
    </source>
</evidence>
<dbReference type="RefSeq" id="WP_079642298.1">
    <property type="nucleotide sequence ID" value="NZ_FUZF01000004.1"/>
</dbReference>
<dbReference type="AlphaFoldDB" id="A0A1T5CH34"/>
<name>A0A1T5CH34_9SPHI</name>
<dbReference type="Proteomes" id="UP000190150">
    <property type="component" value="Unassembled WGS sequence"/>
</dbReference>
<feature type="signal peptide" evidence="1">
    <location>
        <begin position="1"/>
        <end position="22"/>
    </location>
</feature>